<evidence type="ECO:0000313" key="2">
    <source>
        <dbReference type="EMBL" id="GIJ45297.1"/>
    </source>
</evidence>
<dbReference type="EMBL" id="BOPF01000007">
    <property type="protein sequence ID" value="GIJ45297.1"/>
    <property type="molecule type" value="Genomic_DNA"/>
</dbReference>
<evidence type="ECO:0000313" key="3">
    <source>
        <dbReference type="Proteomes" id="UP000619260"/>
    </source>
</evidence>
<dbReference type="PROSITE" id="PS51257">
    <property type="entry name" value="PROKAR_LIPOPROTEIN"/>
    <property type="match status" value="1"/>
</dbReference>
<dbReference type="SUPFAM" id="SSF53850">
    <property type="entry name" value="Periplasmic binding protein-like II"/>
    <property type="match status" value="1"/>
</dbReference>
<comment type="caution">
    <text evidence="2">The sequence shown here is derived from an EMBL/GenBank/DDBJ whole genome shotgun (WGS) entry which is preliminary data.</text>
</comment>
<dbReference type="InterPro" id="IPR006059">
    <property type="entry name" value="SBP"/>
</dbReference>
<dbReference type="PANTHER" id="PTHR43649:SF32">
    <property type="entry name" value="SUGAR BINDING SECRETED PROTEIN"/>
    <property type="match status" value="1"/>
</dbReference>
<proteinExistence type="predicted"/>
<gene>
    <name evidence="2" type="primary">cebE_1</name>
    <name evidence="2" type="ORF">Val02_21830</name>
</gene>
<feature type="signal peptide" evidence="1">
    <location>
        <begin position="1"/>
        <end position="23"/>
    </location>
</feature>
<dbReference type="Pfam" id="PF13416">
    <property type="entry name" value="SBP_bac_8"/>
    <property type="match status" value="1"/>
</dbReference>
<dbReference type="Proteomes" id="UP000619260">
    <property type="component" value="Unassembled WGS sequence"/>
</dbReference>
<protein>
    <submittedName>
        <fullName evidence="2">ABC transporter substrate-binding protein</fullName>
    </submittedName>
</protein>
<dbReference type="Gene3D" id="3.40.190.10">
    <property type="entry name" value="Periplasmic binding protein-like II"/>
    <property type="match status" value="1"/>
</dbReference>
<accession>A0A8J4DQD9</accession>
<dbReference type="InterPro" id="IPR050490">
    <property type="entry name" value="Bact_solute-bd_prot1"/>
</dbReference>
<sequence>MRLGMIGRRAAAACAGLSLVLLAATGCTTAVSVPDDDVITLKVDIFSDQGFGYEALYEEYQRSHPNIRIKERGKGDGLSGYNVRLAQWMKSGAGAGDVVALEEGTIVQFKAQADRFHNLFDHGLGAAKSEFIDWKWQQGLSADGKQLLGLGTDVGSMAICYRKDLFARAGLPTDREAVGALWPDWNGYLATGRRFVAASPGVGFLDSSVNVFTIMMMQTAAETSGYTFYDKSDKLVVSSNPAVRSAWDFTVTMIDSRLSAKLASWSEGWVNGFKQAQFATIACPSWMTGVIKGNAGESAAGQWDIARAPGSGGNWGGSFLAVPKQAKHPKEAAELVRFLTSAQGQIAAFKKTGGLPSNLNALKDPAITGAKNEYFSGAATGAIFGAGALSLKPVYFGPKNQAVRDAVEAALRDVELGKSTSDAAWQKAIADATKVDSAQPGK</sequence>
<feature type="chain" id="PRO_5039585592" evidence="1">
    <location>
        <begin position="24"/>
        <end position="442"/>
    </location>
</feature>
<organism evidence="2 3">
    <name type="scientific">Virgisporangium aliadipatigenens</name>
    <dbReference type="NCBI Taxonomy" id="741659"/>
    <lineage>
        <taxon>Bacteria</taxon>
        <taxon>Bacillati</taxon>
        <taxon>Actinomycetota</taxon>
        <taxon>Actinomycetes</taxon>
        <taxon>Micromonosporales</taxon>
        <taxon>Micromonosporaceae</taxon>
        <taxon>Virgisporangium</taxon>
    </lineage>
</organism>
<dbReference type="RefSeq" id="WP_239152697.1">
    <property type="nucleotide sequence ID" value="NZ_BOPF01000007.1"/>
</dbReference>
<reference evidence="2" key="1">
    <citation type="submission" date="2021-01" db="EMBL/GenBank/DDBJ databases">
        <title>Whole genome shotgun sequence of Virgisporangium aliadipatigenens NBRC 105644.</title>
        <authorList>
            <person name="Komaki H."/>
            <person name="Tamura T."/>
        </authorList>
    </citation>
    <scope>NUCLEOTIDE SEQUENCE</scope>
    <source>
        <strain evidence="2">NBRC 105644</strain>
    </source>
</reference>
<keyword evidence="3" id="KW-1185">Reference proteome</keyword>
<name>A0A8J4DQD9_9ACTN</name>
<evidence type="ECO:0000256" key="1">
    <source>
        <dbReference type="SAM" id="SignalP"/>
    </source>
</evidence>
<keyword evidence="1" id="KW-0732">Signal</keyword>
<dbReference type="PANTHER" id="PTHR43649">
    <property type="entry name" value="ARABINOSE-BINDING PROTEIN-RELATED"/>
    <property type="match status" value="1"/>
</dbReference>
<dbReference type="AlphaFoldDB" id="A0A8J4DQD9"/>